<dbReference type="EMBL" id="ASGP02000004">
    <property type="protein sequence ID" value="KAH9510576.1"/>
    <property type="molecule type" value="Genomic_DNA"/>
</dbReference>
<name>A0A922L278_DERFA</name>
<reference evidence="2" key="1">
    <citation type="submission" date="2013-05" db="EMBL/GenBank/DDBJ databases">
        <authorList>
            <person name="Yim A.K.Y."/>
            <person name="Chan T.F."/>
            <person name="Ji K.M."/>
            <person name="Liu X.Y."/>
            <person name="Zhou J.W."/>
            <person name="Li R.Q."/>
            <person name="Yang K.Y."/>
            <person name="Li J."/>
            <person name="Li M."/>
            <person name="Law P.T.W."/>
            <person name="Wu Y.L."/>
            <person name="Cai Z.L."/>
            <person name="Qin H."/>
            <person name="Bao Y."/>
            <person name="Leung R.K.K."/>
            <person name="Ng P.K.S."/>
            <person name="Zou J."/>
            <person name="Zhong X.J."/>
            <person name="Ran P.X."/>
            <person name="Zhong N.S."/>
            <person name="Liu Z.G."/>
            <person name="Tsui S.K.W."/>
        </authorList>
    </citation>
    <scope>NUCLEOTIDE SEQUENCE</scope>
    <source>
        <strain evidence="2">Derf</strain>
        <tissue evidence="2">Whole organism</tissue>
    </source>
</reference>
<dbReference type="PANTHER" id="PTHR11439:SF467">
    <property type="entry name" value="INTEGRASE CATALYTIC DOMAIN-CONTAINING PROTEIN"/>
    <property type="match status" value="1"/>
</dbReference>
<dbReference type="GO" id="GO:0071897">
    <property type="term" value="P:DNA biosynthetic process"/>
    <property type="evidence" value="ECO:0007669"/>
    <property type="project" value="UniProtKB-ARBA"/>
</dbReference>
<dbReference type="CDD" id="cd09272">
    <property type="entry name" value="RNase_HI_RT_Ty1"/>
    <property type="match status" value="1"/>
</dbReference>
<proteinExistence type="predicted"/>
<dbReference type="Proteomes" id="UP000790347">
    <property type="component" value="Unassembled WGS sequence"/>
</dbReference>
<reference evidence="2" key="2">
    <citation type="journal article" date="2022" name="Res Sq">
        <title>Comparative Genomics Reveals Insights into the Divergent Evolution of Astigmatic Mites and Household Pest Adaptations.</title>
        <authorList>
            <person name="Xiong Q."/>
            <person name="Wan A.T.-Y."/>
            <person name="Liu X.-Y."/>
            <person name="Fung C.S.-H."/>
            <person name="Xiao X."/>
            <person name="Malainual N."/>
            <person name="Hou J."/>
            <person name="Wang L."/>
            <person name="Wang M."/>
            <person name="Yang K."/>
            <person name="Cui Y."/>
            <person name="Leung E."/>
            <person name="Nong W."/>
            <person name="Shin S.-K."/>
            <person name="Au S."/>
            <person name="Jeong K.Y."/>
            <person name="Chew F.T."/>
            <person name="Hui J."/>
            <person name="Leung T.F."/>
            <person name="Tungtrongchitr A."/>
            <person name="Zhong N."/>
            <person name="Liu Z."/>
            <person name="Tsui S."/>
        </authorList>
    </citation>
    <scope>NUCLEOTIDE SEQUENCE</scope>
    <source>
        <strain evidence="2">Derf</strain>
        <tissue evidence="2">Whole organism</tissue>
    </source>
</reference>
<dbReference type="PANTHER" id="PTHR11439">
    <property type="entry name" value="GAG-POL-RELATED RETROTRANSPOSON"/>
    <property type="match status" value="1"/>
</dbReference>
<dbReference type="SUPFAM" id="SSF56672">
    <property type="entry name" value="DNA/RNA polymerases"/>
    <property type="match status" value="1"/>
</dbReference>
<dbReference type="Pfam" id="PF25597">
    <property type="entry name" value="SH3_retrovirus"/>
    <property type="match status" value="1"/>
</dbReference>
<keyword evidence="3" id="KW-1185">Reference proteome</keyword>
<dbReference type="InterPro" id="IPR057670">
    <property type="entry name" value="SH3_retrovirus"/>
</dbReference>
<gene>
    <name evidence="2" type="ORF">DERF_009098</name>
</gene>
<feature type="domain" description="Retroviral polymerase SH3-like" evidence="1">
    <location>
        <begin position="38"/>
        <end position="100"/>
    </location>
</feature>
<evidence type="ECO:0000259" key="1">
    <source>
        <dbReference type="Pfam" id="PF25597"/>
    </source>
</evidence>
<evidence type="ECO:0000313" key="3">
    <source>
        <dbReference type="Proteomes" id="UP000790347"/>
    </source>
</evidence>
<comment type="caution">
    <text evidence="2">The sequence shown here is derived from an EMBL/GenBank/DDBJ whole genome shotgun (WGS) entry which is preliminary data.</text>
</comment>
<evidence type="ECO:0000313" key="2">
    <source>
        <dbReference type="EMBL" id="KAH9510576.1"/>
    </source>
</evidence>
<dbReference type="AlphaFoldDB" id="A0A922L278"/>
<protein>
    <recommendedName>
        <fullName evidence="1">Retroviral polymerase SH3-like domain-containing protein</fullName>
    </recommendedName>
</protein>
<sequence>MDTAIYIINVWIKGDGISSYEKFFGRKPSYDHLKTYGCVAYYHQPKHLRNKLEETSVKMMFLGYTNSTVNYRLLDPVNLTVITTNDVRFDESELYYTESSDNRFIVQTTDSSSDVESIDLEERVHDIQSSNLFGYSCINSSIIPTSYENALKMSDVEQWKEAIQKEVDQLQKYGVFEKIPITDLGQVHDYLGLSITETAKSFDLCQSAYIRKLLKEFNMEDCKVTNEPMSNLYQQNNEEEVNESLPVQKLLGSLIYIANRTRPDICLAVNWLSRFIKKPTNSLWLAAKQILRFLVGTIEQKLVFGSLDSQIELFTDASFGQGETRHSTSGLLIRSGESILFWRSVKQNKISASSCESESKAILDGYNSVVFIKEILEFIGFKVRVKVKCDNKSANHIFSGSTMKKSKHFNLEIKKIVEIFSEDPDFEIEYVDTNSQLADILTKPLTKVSFERITNKIFG</sequence>
<organism evidence="2 3">
    <name type="scientific">Dermatophagoides farinae</name>
    <name type="common">American house dust mite</name>
    <dbReference type="NCBI Taxonomy" id="6954"/>
    <lineage>
        <taxon>Eukaryota</taxon>
        <taxon>Metazoa</taxon>
        <taxon>Ecdysozoa</taxon>
        <taxon>Arthropoda</taxon>
        <taxon>Chelicerata</taxon>
        <taxon>Arachnida</taxon>
        <taxon>Acari</taxon>
        <taxon>Acariformes</taxon>
        <taxon>Sarcoptiformes</taxon>
        <taxon>Astigmata</taxon>
        <taxon>Psoroptidia</taxon>
        <taxon>Analgoidea</taxon>
        <taxon>Pyroglyphidae</taxon>
        <taxon>Dermatophagoidinae</taxon>
        <taxon>Dermatophagoides</taxon>
    </lineage>
</organism>
<dbReference type="InterPro" id="IPR043502">
    <property type="entry name" value="DNA/RNA_pol_sf"/>
</dbReference>
<accession>A0A922L278</accession>